<evidence type="ECO:0000256" key="4">
    <source>
        <dbReference type="SAM" id="Phobius"/>
    </source>
</evidence>
<evidence type="ECO:0000256" key="1">
    <source>
        <dbReference type="ARBA" id="ARBA00004418"/>
    </source>
</evidence>
<dbReference type="Gene3D" id="3.40.190.10">
    <property type="entry name" value="Periplasmic binding protein-like II"/>
    <property type="match status" value="2"/>
</dbReference>
<dbReference type="SUPFAM" id="SSF53850">
    <property type="entry name" value="Periplasmic binding protein-like II"/>
    <property type="match status" value="1"/>
</dbReference>
<keyword evidence="4" id="KW-1133">Transmembrane helix</keyword>
<evidence type="ECO:0000256" key="2">
    <source>
        <dbReference type="ARBA" id="ARBA00010742"/>
    </source>
</evidence>
<comment type="caution">
    <text evidence="6">The sequence shown here is derived from an EMBL/GenBank/DDBJ whole genome shotgun (WGS) entry which is preliminary data.</text>
</comment>
<organism evidence="6 7">
    <name type="scientific">Limnofasciculus baicalensis BBK-W-15</name>
    <dbReference type="NCBI Taxonomy" id="2699891"/>
    <lineage>
        <taxon>Bacteria</taxon>
        <taxon>Bacillati</taxon>
        <taxon>Cyanobacteriota</taxon>
        <taxon>Cyanophyceae</taxon>
        <taxon>Coleofasciculales</taxon>
        <taxon>Coleofasciculaceae</taxon>
        <taxon>Limnofasciculus</taxon>
        <taxon>Limnofasciculus baicalensis</taxon>
    </lineage>
</organism>
<dbReference type="AlphaFoldDB" id="A0AAE3GVE9"/>
<dbReference type="GO" id="GO:0042597">
    <property type="term" value="C:periplasmic space"/>
    <property type="evidence" value="ECO:0007669"/>
    <property type="project" value="UniProtKB-SubCell"/>
</dbReference>
<feature type="transmembrane region" description="Helical" evidence="4">
    <location>
        <begin position="21"/>
        <end position="44"/>
    </location>
</feature>
<gene>
    <name evidence="6" type="ORF">NJ959_20350</name>
</gene>
<keyword evidence="3" id="KW-0732">Signal</keyword>
<keyword evidence="7" id="KW-1185">Reference proteome</keyword>
<proteinExistence type="inferred from homology"/>
<comment type="subcellular location">
    <subcellularLocation>
        <location evidence="1">Periplasm</location>
    </subcellularLocation>
</comment>
<sequence>MKNFTKALYYWQRIVIKKIKILPVRLGEYLMFAIIAGILAIALVSCPSQTPRQLRIGSNLWPGYETLYLSRHLGYYDGKLIRLVDYPSGTEEVRAFRNGEIEGAGLSIDQALVLAATQENIRIIAIMDISHGGDVILGKPEFSSIKDLKGKQVGVEATALGGFFIARALEKNGMSPQDIQIVSLELTEHERAYKEGKVDAVVTFGHPRVKLLEAGAKLLFDSSQIPGEIVDTLVIRTDTIANSPDIVQALVNGRFRALAYLEKNPQDAANRIAPRTKVTPEQILNAFKGLRQPNLQENQHLLDQSDPSLINGMRRLMKVMIENKLLPKAINPSTILDDRFIKNAKL</sequence>
<evidence type="ECO:0000313" key="7">
    <source>
        <dbReference type="Proteomes" id="UP001204953"/>
    </source>
</evidence>
<evidence type="ECO:0000313" key="6">
    <source>
        <dbReference type="EMBL" id="MCP2730782.1"/>
    </source>
</evidence>
<keyword evidence="4" id="KW-0812">Transmembrane</keyword>
<dbReference type="PANTHER" id="PTHR30024">
    <property type="entry name" value="ALIPHATIC SULFONATES-BINDING PROTEIN-RELATED"/>
    <property type="match status" value="1"/>
</dbReference>
<feature type="domain" description="SsuA/THI5-like" evidence="5">
    <location>
        <begin position="66"/>
        <end position="268"/>
    </location>
</feature>
<comment type="similarity">
    <text evidence="2">Belongs to the bacterial solute-binding protein SsuA/TauA family.</text>
</comment>
<dbReference type="InterPro" id="IPR015168">
    <property type="entry name" value="SsuA/THI5"/>
</dbReference>
<dbReference type="RefSeq" id="WP_254013535.1">
    <property type="nucleotide sequence ID" value="NZ_JAMZMM010000240.1"/>
</dbReference>
<dbReference type="Proteomes" id="UP001204953">
    <property type="component" value="Unassembled WGS sequence"/>
</dbReference>
<accession>A0AAE3GVE9</accession>
<dbReference type="EMBL" id="JAMZMM010000240">
    <property type="protein sequence ID" value="MCP2730782.1"/>
    <property type="molecule type" value="Genomic_DNA"/>
</dbReference>
<protein>
    <submittedName>
        <fullName evidence="6">ABC transporter substrate-binding protein</fullName>
    </submittedName>
</protein>
<name>A0AAE3GVE9_9CYAN</name>
<reference evidence="6" key="1">
    <citation type="submission" date="2022-06" db="EMBL/GenBank/DDBJ databases">
        <title>New cyanobacteria of genus Symplocastrum in benthos of Lake Baikal.</title>
        <authorList>
            <person name="Sorokovikova E."/>
            <person name="Tikhonova I."/>
            <person name="Krasnopeev A."/>
            <person name="Evseev P."/>
            <person name="Gladkikh A."/>
            <person name="Belykh O."/>
        </authorList>
    </citation>
    <scope>NUCLEOTIDE SEQUENCE</scope>
    <source>
        <strain evidence="6">BBK-W-15</strain>
    </source>
</reference>
<evidence type="ECO:0000259" key="5">
    <source>
        <dbReference type="Pfam" id="PF09084"/>
    </source>
</evidence>
<keyword evidence="4" id="KW-0472">Membrane</keyword>
<dbReference type="Pfam" id="PF09084">
    <property type="entry name" value="NMT1"/>
    <property type="match status" value="1"/>
</dbReference>
<dbReference type="PANTHER" id="PTHR30024:SF47">
    <property type="entry name" value="TAURINE-BINDING PERIPLASMIC PROTEIN"/>
    <property type="match status" value="1"/>
</dbReference>
<evidence type="ECO:0000256" key="3">
    <source>
        <dbReference type="ARBA" id="ARBA00022729"/>
    </source>
</evidence>